<evidence type="ECO:0000256" key="1">
    <source>
        <dbReference type="SAM" id="MobiDB-lite"/>
    </source>
</evidence>
<sequence length="466" mass="50091">MPSFGKNQAFNVHVQDALPQVRANRRRNGSVLETTMVFRTASDSATQVRAENASRIRISITGPKPDEEDPGFEATAYGRSPYNVRTSVTITHHDVNLALDPRRPRPLVRFVSVGPISEEDLRLGPGESPPPYHSPETSKPENVKVKVRPVSAPAPSAEVVKAMLDAPPTKPFVPARPTAPLRIITNPFEAQSDTDYDSSPESPLNSPPLTPSYRPFQFSGGRSVEPRRMLLNDPLPSLCPRSPSESSFVESSPTENPEAQESTELKGTTKSSENLHNEHYVQDEQSAGSVESTAIVTSPSSDSLVNDNSVENTIEGDLSLTDSARSRSTNKSQHGGKVLSLTKSVKLKLYGSRQTNSSSTLPLGRSSMSPPPSAFQRFERALGAAAGSSASLSSRVSLKNPNGVGSSSGGKGMKALLGKAMGIGKGMKRSREDEENVDPGDIQDNNDRPIAGRRTKRKLMGMTVGL</sequence>
<feature type="compositionally biased region" description="Polar residues" evidence="1">
    <location>
        <begin position="257"/>
        <end position="272"/>
    </location>
</feature>
<feature type="region of interest" description="Disordered" evidence="1">
    <location>
        <begin position="187"/>
        <end position="339"/>
    </location>
</feature>
<proteinExistence type="predicted"/>
<feature type="compositionally biased region" description="Basic and acidic residues" evidence="1">
    <location>
        <begin position="273"/>
        <end position="282"/>
    </location>
</feature>
<accession>A0AA38KG85</accession>
<feature type="region of interest" description="Disordered" evidence="1">
    <location>
        <begin position="119"/>
        <end position="143"/>
    </location>
</feature>
<name>A0AA38KG85_9AGAR</name>
<feature type="compositionally biased region" description="Polar residues" evidence="1">
    <location>
        <begin position="283"/>
        <end position="312"/>
    </location>
</feature>
<dbReference type="EMBL" id="MU793283">
    <property type="protein sequence ID" value="KAJ3787903.1"/>
    <property type="molecule type" value="Genomic_DNA"/>
</dbReference>
<reference evidence="2" key="1">
    <citation type="submission" date="2022-08" db="EMBL/GenBank/DDBJ databases">
        <authorList>
            <consortium name="DOE Joint Genome Institute"/>
            <person name="Min B."/>
            <person name="Riley R."/>
            <person name="Sierra-Patev S."/>
            <person name="Naranjo-Ortiz M."/>
            <person name="Looney B."/>
            <person name="Konkel Z."/>
            <person name="Slot J.C."/>
            <person name="Sakamoto Y."/>
            <person name="Steenwyk J.L."/>
            <person name="Rokas A."/>
            <person name="Carro J."/>
            <person name="Camarero S."/>
            <person name="Ferreira P."/>
            <person name="Molpeceres G."/>
            <person name="Ruiz-Duenas F.J."/>
            <person name="Serrano A."/>
            <person name="Henrissat B."/>
            <person name="Drula E."/>
            <person name="Hughes K.W."/>
            <person name="Mata J.L."/>
            <person name="Ishikawa N.K."/>
            <person name="Vargas-Isla R."/>
            <person name="Ushijima S."/>
            <person name="Smith C.A."/>
            <person name="Ahrendt S."/>
            <person name="Andreopoulos W."/>
            <person name="He G."/>
            <person name="Labutti K."/>
            <person name="Lipzen A."/>
            <person name="Ng V."/>
            <person name="Sandor L."/>
            <person name="Barry K."/>
            <person name="Martinez A.T."/>
            <person name="Xiao Y."/>
            <person name="Gibbons J.G."/>
            <person name="Terashima K."/>
            <person name="Hibbett D.S."/>
            <person name="Grigoriev I.V."/>
        </authorList>
    </citation>
    <scope>NUCLEOTIDE SEQUENCE</scope>
    <source>
        <strain evidence="2">TFB10291</strain>
    </source>
</reference>
<feature type="compositionally biased region" description="Low complexity" evidence="1">
    <location>
        <begin position="240"/>
        <end position="255"/>
    </location>
</feature>
<feature type="compositionally biased region" description="Polar residues" evidence="1">
    <location>
        <begin position="320"/>
        <end position="333"/>
    </location>
</feature>
<dbReference type="Proteomes" id="UP001163798">
    <property type="component" value="Unassembled WGS sequence"/>
</dbReference>
<feature type="region of interest" description="Disordered" evidence="1">
    <location>
        <begin position="389"/>
        <end position="466"/>
    </location>
</feature>
<feature type="compositionally biased region" description="Polar residues" evidence="1">
    <location>
        <begin position="352"/>
        <end position="361"/>
    </location>
</feature>
<feature type="compositionally biased region" description="Low complexity" evidence="1">
    <location>
        <begin position="413"/>
        <end position="422"/>
    </location>
</feature>
<dbReference type="AlphaFoldDB" id="A0AA38KG85"/>
<keyword evidence="3" id="KW-1185">Reference proteome</keyword>
<comment type="caution">
    <text evidence="2">The sequence shown here is derived from an EMBL/GenBank/DDBJ whole genome shotgun (WGS) entry which is preliminary data.</text>
</comment>
<feature type="region of interest" description="Disordered" evidence="1">
    <location>
        <begin position="352"/>
        <end position="374"/>
    </location>
</feature>
<evidence type="ECO:0000313" key="2">
    <source>
        <dbReference type="EMBL" id="KAJ3787903.1"/>
    </source>
</evidence>
<feature type="compositionally biased region" description="Polar residues" evidence="1">
    <location>
        <begin position="395"/>
        <end position="404"/>
    </location>
</feature>
<protein>
    <submittedName>
        <fullName evidence="2">Uncharacterized protein</fullName>
    </submittedName>
</protein>
<gene>
    <name evidence="2" type="ORF">GGU10DRAFT_131981</name>
</gene>
<evidence type="ECO:0000313" key="3">
    <source>
        <dbReference type="Proteomes" id="UP001163798"/>
    </source>
</evidence>
<organism evidence="2 3">
    <name type="scientific">Lentinula aff. detonsa</name>
    <dbReference type="NCBI Taxonomy" id="2804958"/>
    <lineage>
        <taxon>Eukaryota</taxon>
        <taxon>Fungi</taxon>
        <taxon>Dikarya</taxon>
        <taxon>Basidiomycota</taxon>
        <taxon>Agaricomycotina</taxon>
        <taxon>Agaricomycetes</taxon>
        <taxon>Agaricomycetidae</taxon>
        <taxon>Agaricales</taxon>
        <taxon>Marasmiineae</taxon>
        <taxon>Omphalotaceae</taxon>
        <taxon>Lentinula</taxon>
    </lineage>
</organism>